<dbReference type="SUPFAM" id="SSF51316">
    <property type="entry name" value="Mss4-like"/>
    <property type="match status" value="1"/>
</dbReference>
<dbReference type="Pfam" id="PF04828">
    <property type="entry name" value="GFA"/>
    <property type="match status" value="1"/>
</dbReference>
<dbReference type="PANTHER" id="PTHR33337">
    <property type="entry name" value="GFA DOMAIN-CONTAINING PROTEIN"/>
    <property type="match status" value="1"/>
</dbReference>
<protein>
    <submittedName>
        <fullName evidence="6">Aldehyde-activating protein</fullName>
    </submittedName>
</protein>
<evidence type="ECO:0000256" key="2">
    <source>
        <dbReference type="ARBA" id="ARBA00022723"/>
    </source>
</evidence>
<keyword evidence="3" id="KW-0862">Zinc</keyword>
<evidence type="ECO:0000313" key="7">
    <source>
        <dbReference type="Proteomes" id="UP000244810"/>
    </source>
</evidence>
<dbReference type="AlphaFoldDB" id="A0A2T7URI2"/>
<keyword evidence="7" id="KW-1185">Reference proteome</keyword>
<proteinExistence type="inferred from homology"/>
<keyword evidence="4" id="KW-0456">Lyase</keyword>
<dbReference type="GO" id="GO:0046872">
    <property type="term" value="F:metal ion binding"/>
    <property type="evidence" value="ECO:0007669"/>
    <property type="project" value="UniProtKB-KW"/>
</dbReference>
<dbReference type="InterPro" id="IPR011057">
    <property type="entry name" value="Mss4-like_sf"/>
</dbReference>
<dbReference type="EMBL" id="QDDR01000006">
    <property type="protein sequence ID" value="PVE47201.1"/>
    <property type="molecule type" value="Genomic_DNA"/>
</dbReference>
<evidence type="ECO:0000259" key="5">
    <source>
        <dbReference type="PROSITE" id="PS51891"/>
    </source>
</evidence>
<organism evidence="6 7">
    <name type="scientific">Pararhodobacter aggregans</name>
    <dbReference type="NCBI Taxonomy" id="404875"/>
    <lineage>
        <taxon>Bacteria</taxon>
        <taxon>Pseudomonadati</taxon>
        <taxon>Pseudomonadota</taxon>
        <taxon>Alphaproteobacteria</taxon>
        <taxon>Rhodobacterales</taxon>
        <taxon>Paracoccaceae</taxon>
        <taxon>Pararhodobacter</taxon>
    </lineage>
</organism>
<name>A0A2T7URI2_9RHOB</name>
<dbReference type="RefSeq" id="WP_107752213.1">
    <property type="nucleotide sequence ID" value="NZ_QBKF01000006.1"/>
</dbReference>
<dbReference type="PROSITE" id="PS51891">
    <property type="entry name" value="CENP_V_GFA"/>
    <property type="match status" value="1"/>
</dbReference>
<comment type="caution">
    <text evidence="6">The sequence shown here is derived from an EMBL/GenBank/DDBJ whole genome shotgun (WGS) entry which is preliminary data.</text>
</comment>
<dbReference type="Proteomes" id="UP000244810">
    <property type="component" value="Unassembled WGS sequence"/>
</dbReference>
<reference evidence="6 7" key="1">
    <citation type="journal article" date="2011" name="Syst. Appl. Microbiol.">
        <title>Defluviimonas denitrificans gen. nov., sp. nov., and Pararhodobacter aggregans gen. nov., sp. nov., non-phototrophic Rhodobacteraceae from the biofilter of a marine aquaculture.</title>
        <authorList>
            <person name="Foesel B.U."/>
            <person name="Drake H.L."/>
            <person name="Schramm A."/>
        </authorList>
    </citation>
    <scope>NUCLEOTIDE SEQUENCE [LARGE SCALE GENOMIC DNA]</scope>
    <source>
        <strain evidence="6 7">D1-19</strain>
    </source>
</reference>
<dbReference type="GO" id="GO:0016846">
    <property type="term" value="F:carbon-sulfur lyase activity"/>
    <property type="evidence" value="ECO:0007669"/>
    <property type="project" value="InterPro"/>
</dbReference>
<evidence type="ECO:0000256" key="4">
    <source>
        <dbReference type="ARBA" id="ARBA00023239"/>
    </source>
</evidence>
<evidence type="ECO:0000256" key="1">
    <source>
        <dbReference type="ARBA" id="ARBA00005495"/>
    </source>
</evidence>
<dbReference type="InterPro" id="IPR006913">
    <property type="entry name" value="CENP-V/GFA"/>
</dbReference>
<dbReference type="Gene3D" id="3.90.1590.10">
    <property type="entry name" value="glutathione-dependent formaldehyde- activating enzyme (gfa)"/>
    <property type="match status" value="1"/>
</dbReference>
<evidence type="ECO:0000256" key="3">
    <source>
        <dbReference type="ARBA" id="ARBA00022833"/>
    </source>
</evidence>
<gene>
    <name evidence="6" type="ORF">DDE23_13235</name>
</gene>
<sequence>MSGPVFRPYVLPAEGGCRCGALRFRVTAQPIATAACHCRGCQRMSGSAFSTTLMVPVEGFEVVAGEPVLGGMKNPALQHSHCPECLSWVFTRIEGAPFLNVRAVMLDDPSRFVPFVETCTAERLPWAETPAPHKYESFPPNEAFGPLLAEYATLIASQES</sequence>
<keyword evidence="2" id="KW-0479">Metal-binding</keyword>
<feature type="domain" description="CENP-V/GFA" evidence="5">
    <location>
        <begin position="13"/>
        <end position="116"/>
    </location>
</feature>
<accession>A0A2T7URI2</accession>
<dbReference type="OrthoDB" id="9807246at2"/>
<dbReference type="PANTHER" id="PTHR33337:SF40">
    <property type="entry name" value="CENP-V_GFA DOMAIN-CONTAINING PROTEIN-RELATED"/>
    <property type="match status" value="1"/>
</dbReference>
<evidence type="ECO:0000313" key="6">
    <source>
        <dbReference type="EMBL" id="PVE47201.1"/>
    </source>
</evidence>
<comment type="similarity">
    <text evidence="1">Belongs to the Gfa family.</text>
</comment>